<keyword evidence="1" id="KW-1133">Transmembrane helix</keyword>
<reference evidence="2 3" key="1">
    <citation type="submission" date="2020-08" db="EMBL/GenBank/DDBJ databases">
        <title>Genomic Encyclopedia of Type Strains, Phase IV (KMG-IV): sequencing the most valuable type-strain genomes for metagenomic binning, comparative biology and taxonomic classification.</title>
        <authorList>
            <person name="Goeker M."/>
        </authorList>
    </citation>
    <scope>NUCLEOTIDE SEQUENCE [LARGE SCALE GENOMIC DNA]</scope>
    <source>
        <strain evidence="2 3">DSM 25024</strain>
    </source>
</reference>
<feature type="non-terminal residue" evidence="2">
    <location>
        <position position="70"/>
    </location>
</feature>
<comment type="caution">
    <text evidence="2">The sequence shown here is derived from an EMBL/GenBank/DDBJ whole genome shotgun (WGS) entry which is preliminary data.</text>
</comment>
<name>A0A7W6BUK5_9HYPH</name>
<sequence length="70" mass="7465">MHSDRLFLHAERSAVDAGLVRPPGSVAEAPTIRQAVSARPAFHFRQPSVVPGFGLSLGVTLAYLSLIVLL</sequence>
<feature type="transmembrane region" description="Helical" evidence="1">
    <location>
        <begin position="49"/>
        <end position="69"/>
    </location>
</feature>
<accession>A0A7W6BUK5</accession>
<gene>
    <name evidence="2" type="ORF">GGR05_004455</name>
</gene>
<protein>
    <submittedName>
        <fullName evidence="2">Uncharacterized protein</fullName>
    </submittedName>
</protein>
<evidence type="ECO:0000313" key="2">
    <source>
        <dbReference type="EMBL" id="MBB3938284.1"/>
    </source>
</evidence>
<keyword evidence="1" id="KW-0812">Transmembrane</keyword>
<dbReference type="AlphaFoldDB" id="A0A7W6BUK5"/>
<dbReference type="Proteomes" id="UP000531216">
    <property type="component" value="Unassembled WGS sequence"/>
</dbReference>
<keyword evidence="1" id="KW-0472">Membrane</keyword>
<proteinExistence type="predicted"/>
<evidence type="ECO:0000313" key="3">
    <source>
        <dbReference type="Proteomes" id="UP000531216"/>
    </source>
</evidence>
<keyword evidence="3" id="KW-1185">Reference proteome</keyword>
<organism evidence="2 3">
    <name type="scientific">Aureimonas phyllosphaerae</name>
    <dbReference type="NCBI Taxonomy" id="1166078"/>
    <lineage>
        <taxon>Bacteria</taxon>
        <taxon>Pseudomonadati</taxon>
        <taxon>Pseudomonadota</taxon>
        <taxon>Alphaproteobacteria</taxon>
        <taxon>Hyphomicrobiales</taxon>
        <taxon>Aurantimonadaceae</taxon>
        <taxon>Aureimonas</taxon>
    </lineage>
</organism>
<dbReference type="EMBL" id="JACIDO010000025">
    <property type="protein sequence ID" value="MBB3938284.1"/>
    <property type="molecule type" value="Genomic_DNA"/>
</dbReference>
<evidence type="ECO:0000256" key="1">
    <source>
        <dbReference type="SAM" id="Phobius"/>
    </source>
</evidence>